<comment type="similarity">
    <text evidence="1">Belongs to the methyltransferase superfamily.</text>
</comment>
<dbReference type="CDD" id="cd02440">
    <property type="entry name" value="AdoMet_MTases"/>
    <property type="match status" value="1"/>
</dbReference>
<name>A0A0V0R2X8_PSEPJ</name>
<dbReference type="Pfam" id="PF13847">
    <property type="entry name" value="Methyltransf_31"/>
    <property type="match status" value="1"/>
</dbReference>
<evidence type="ECO:0000313" key="7">
    <source>
        <dbReference type="Proteomes" id="UP000054937"/>
    </source>
</evidence>
<evidence type="ECO:0000256" key="1">
    <source>
        <dbReference type="ARBA" id="ARBA00008361"/>
    </source>
</evidence>
<evidence type="ECO:0000313" key="6">
    <source>
        <dbReference type="EMBL" id="KRX08765.1"/>
    </source>
</evidence>
<dbReference type="GO" id="GO:0032259">
    <property type="term" value="P:methylation"/>
    <property type="evidence" value="ECO:0007669"/>
    <property type="project" value="UniProtKB-KW"/>
</dbReference>
<feature type="region of interest" description="Disordered" evidence="4">
    <location>
        <begin position="183"/>
        <end position="211"/>
    </location>
</feature>
<accession>A0A0V0R2X8</accession>
<dbReference type="AlphaFoldDB" id="A0A0V0R2X8"/>
<dbReference type="InterPro" id="IPR025714">
    <property type="entry name" value="Methyltranfer_dom"/>
</dbReference>
<dbReference type="PANTHER" id="PTHR12176:SF79">
    <property type="entry name" value="METHYLTRANSFERASE TYPE 11 DOMAIN-CONTAINING PROTEIN"/>
    <property type="match status" value="1"/>
</dbReference>
<dbReference type="EMBL" id="LDAU01000058">
    <property type="protein sequence ID" value="KRX08765.1"/>
    <property type="molecule type" value="Genomic_DNA"/>
</dbReference>
<evidence type="ECO:0000256" key="4">
    <source>
        <dbReference type="SAM" id="MobiDB-lite"/>
    </source>
</evidence>
<dbReference type="PANTHER" id="PTHR12176">
    <property type="entry name" value="SAM-DEPENDENT METHYLTRANSFERASE SUPERFAMILY PROTEIN"/>
    <property type="match status" value="1"/>
</dbReference>
<evidence type="ECO:0000256" key="2">
    <source>
        <dbReference type="ARBA" id="ARBA00022603"/>
    </source>
</evidence>
<dbReference type="GO" id="GO:0008757">
    <property type="term" value="F:S-adenosylmethionine-dependent methyltransferase activity"/>
    <property type="evidence" value="ECO:0007669"/>
    <property type="project" value="InterPro"/>
</dbReference>
<evidence type="ECO:0000256" key="3">
    <source>
        <dbReference type="ARBA" id="ARBA00022679"/>
    </source>
</evidence>
<reference evidence="6 7" key="1">
    <citation type="journal article" date="2015" name="Sci. Rep.">
        <title>Genome of the facultative scuticociliatosis pathogen Pseudocohnilembus persalinus provides insight into its virulence through horizontal gene transfer.</title>
        <authorList>
            <person name="Xiong J."/>
            <person name="Wang G."/>
            <person name="Cheng J."/>
            <person name="Tian M."/>
            <person name="Pan X."/>
            <person name="Warren A."/>
            <person name="Jiang C."/>
            <person name="Yuan D."/>
            <person name="Miao W."/>
        </authorList>
    </citation>
    <scope>NUCLEOTIDE SEQUENCE [LARGE SCALE GENOMIC DNA]</scope>
    <source>
        <strain evidence="6">36N120E</strain>
    </source>
</reference>
<keyword evidence="2" id="KW-0489">Methyltransferase</keyword>
<dbReference type="OrthoDB" id="430254at2759"/>
<dbReference type="InParanoid" id="A0A0V0R2X8"/>
<dbReference type="Gene3D" id="3.40.50.150">
    <property type="entry name" value="Vaccinia Virus protein VP39"/>
    <property type="match status" value="2"/>
</dbReference>
<dbReference type="InterPro" id="IPR051419">
    <property type="entry name" value="Lys/N-term_MeTrsfase_sf"/>
</dbReference>
<evidence type="ECO:0000259" key="5">
    <source>
        <dbReference type="Pfam" id="PF13847"/>
    </source>
</evidence>
<dbReference type="Proteomes" id="UP000054937">
    <property type="component" value="Unassembled WGS sequence"/>
</dbReference>
<keyword evidence="3" id="KW-0808">Transferase</keyword>
<keyword evidence="7" id="KW-1185">Reference proteome</keyword>
<comment type="caution">
    <text evidence="6">The sequence shown here is derived from an EMBL/GenBank/DDBJ whole genome shotgun (WGS) entry which is preliminary data.</text>
</comment>
<dbReference type="SUPFAM" id="SSF53335">
    <property type="entry name" value="S-adenosyl-L-methionine-dependent methyltransferases"/>
    <property type="match status" value="1"/>
</dbReference>
<gene>
    <name evidence="6" type="ORF">PPERSA_08076</name>
</gene>
<proteinExistence type="inferred from homology"/>
<organism evidence="6 7">
    <name type="scientific">Pseudocohnilembus persalinus</name>
    <name type="common">Ciliate</name>
    <dbReference type="NCBI Taxonomy" id="266149"/>
    <lineage>
        <taxon>Eukaryota</taxon>
        <taxon>Sar</taxon>
        <taxon>Alveolata</taxon>
        <taxon>Ciliophora</taxon>
        <taxon>Intramacronucleata</taxon>
        <taxon>Oligohymenophorea</taxon>
        <taxon>Scuticociliatia</taxon>
        <taxon>Philasterida</taxon>
        <taxon>Pseudocohnilembidae</taxon>
        <taxon>Pseudocohnilembus</taxon>
    </lineage>
</organism>
<dbReference type="InterPro" id="IPR029063">
    <property type="entry name" value="SAM-dependent_MTases_sf"/>
</dbReference>
<sequence>MQQNQKTEIEIVPNKVKDQEVNSNHFGKNEFWENYYLTNVEPFDWYQDFDGVKDIITQYIAKGNEILNIGCGTSNAIIDARDMSNFKDGQFDVVIDKGCLDCVLCGEYSMQNSKKMLSEVCRVLKDTGIYICISYGDDGTVFDEEKGEKETPGPRKPILLRPEFDWKLKNTYKIYKHNIEEDDILSDEEPPKEDGKEEKFMTERQNKKKQKHKKFYNWENYHYVYVLKKGEALLSPGNLSKKSHYRFQ</sequence>
<feature type="compositionally biased region" description="Basic and acidic residues" evidence="4">
    <location>
        <begin position="192"/>
        <end position="205"/>
    </location>
</feature>
<feature type="domain" description="Methyltransferase" evidence="5">
    <location>
        <begin position="81"/>
        <end position="136"/>
    </location>
</feature>
<protein>
    <recommendedName>
        <fullName evidence="5">Methyltransferase domain-containing protein</fullName>
    </recommendedName>
</protein>